<dbReference type="PANTHER" id="PTHR42870:SF1">
    <property type="entry name" value="NON-SPECIFIC LIPID-TRANSFER PROTEIN-LIKE 2"/>
    <property type="match status" value="1"/>
</dbReference>
<dbReference type="Gene3D" id="3.40.47.10">
    <property type="match status" value="1"/>
</dbReference>
<dbReference type="Pfam" id="PF00108">
    <property type="entry name" value="Thiolase_N"/>
    <property type="match status" value="1"/>
</dbReference>
<comment type="caution">
    <text evidence="3">The sequence shown here is derived from an EMBL/GenBank/DDBJ whole genome shotgun (WGS) entry which is preliminary data.</text>
</comment>
<evidence type="ECO:0000313" key="4">
    <source>
        <dbReference type="Proteomes" id="UP000006230"/>
    </source>
</evidence>
<dbReference type="InterPro" id="IPR020616">
    <property type="entry name" value="Thiolase_N"/>
</dbReference>
<dbReference type="InterPro" id="IPR016039">
    <property type="entry name" value="Thiolase-like"/>
</dbReference>
<reference evidence="3 4" key="1">
    <citation type="journal article" date="2010" name="J. Bacteriol.">
        <title>Genome sequences of Pelagibaca bermudensis HTCC2601T and Maritimibacter alkaliphilus HTCC2654T, the type strains of two marine Roseobacter genera.</title>
        <authorList>
            <person name="Thrash J.C."/>
            <person name="Cho J.C."/>
            <person name="Ferriera S."/>
            <person name="Johnson J."/>
            <person name="Vergin K.L."/>
            <person name="Giovannoni S.J."/>
        </authorList>
    </citation>
    <scope>NUCLEOTIDE SEQUENCE [LARGE SCALE GENOMIC DNA]</scope>
    <source>
        <strain evidence="4">DSM 26914 / JCM 13377 / KCTC 12554 / HTCC2601</strain>
    </source>
</reference>
<dbReference type="RefSeq" id="WP_007801779.1">
    <property type="nucleotide sequence ID" value="NZ_DS022277.1"/>
</dbReference>
<accession>Q0FX09</accession>
<dbReference type="CDD" id="cd00829">
    <property type="entry name" value="SCP-x_thiolase"/>
    <property type="match status" value="1"/>
</dbReference>
<proteinExistence type="predicted"/>
<organism evidence="3 4">
    <name type="scientific">Salipiger bermudensis (strain DSM 26914 / JCM 13377 / KCTC 12554 / HTCC2601)</name>
    <name type="common">Pelagibaca bermudensis</name>
    <dbReference type="NCBI Taxonomy" id="314265"/>
    <lineage>
        <taxon>Bacteria</taxon>
        <taxon>Pseudomonadati</taxon>
        <taxon>Pseudomonadota</taxon>
        <taxon>Alphaproteobacteria</taxon>
        <taxon>Rhodobacterales</taxon>
        <taxon>Roseobacteraceae</taxon>
        <taxon>Salipiger</taxon>
    </lineage>
</organism>
<keyword evidence="4" id="KW-1185">Reference proteome</keyword>
<dbReference type="EMBL" id="AATQ01000001">
    <property type="protein sequence ID" value="EAU48393.1"/>
    <property type="molecule type" value="Genomic_DNA"/>
</dbReference>
<dbReference type="PANTHER" id="PTHR42870">
    <property type="entry name" value="ACETYL-COA C-ACETYLTRANSFERASE"/>
    <property type="match status" value="1"/>
</dbReference>
<dbReference type="Proteomes" id="UP000006230">
    <property type="component" value="Unassembled WGS sequence"/>
</dbReference>
<dbReference type="STRING" id="314265.R2601_02433"/>
<dbReference type="AlphaFoldDB" id="Q0FX09"/>
<feature type="domain" description="Thiolase C-terminal" evidence="2">
    <location>
        <begin position="245"/>
        <end position="386"/>
    </location>
</feature>
<protein>
    <submittedName>
        <fullName evidence="3">Uncharacterized protein</fullName>
    </submittedName>
</protein>
<feature type="domain" description="Thiolase N-terminal" evidence="1">
    <location>
        <begin position="7"/>
        <end position="223"/>
    </location>
</feature>
<dbReference type="HOGENOM" id="CLU_035425_2_1_5"/>
<gene>
    <name evidence="3" type="ORF">R2601_02433</name>
</gene>
<evidence type="ECO:0000313" key="3">
    <source>
        <dbReference type="EMBL" id="EAU48393.1"/>
    </source>
</evidence>
<name>Q0FX09_SALBH</name>
<dbReference type="GO" id="GO:0003988">
    <property type="term" value="F:acetyl-CoA C-acyltransferase activity"/>
    <property type="evidence" value="ECO:0007669"/>
    <property type="project" value="UniProtKB-ARBA"/>
</dbReference>
<dbReference type="Pfam" id="PF22691">
    <property type="entry name" value="Thiolase_C_1"/>
    <property type="match status" value="1"/>
</dbReference>
<evidence type="ECO:0000259" key="2">
    <source>
        <dbReference type="Pfam" id="PF22691"/>
    </source>
</evidence>
<dbReference type="eggNOG" id="COG0183">
    <property type="taxonomic scope" value="Bacteria"/>
</dbReference>
<dbReference type="SUPFAM" id="SSF53901">
    <property type="entry name" value="Thiolase-like"/>
    <property type="match status" value="2"/>
</dbReference>
<dbReference type="PIRSF" id="PIRSF000429">
    <property type="entry name" value="Ac-CoA_Ac_transf"/>
    <property type="match status" value="1"/>
</dbReference>
<dbReference type="InterPro" id="IPR055140">
    <property type="entry name" value="Thiolase_C_2"/>
</dbReference>
<dbReference type="InterPro" id="IPR002155">
    <property type="entry name" value="Thiolase"/>
</dbReference>
<evidence type="ECO:0000259" key="1">
    <source>
        <dbReference type="Pfam" id="PF00108"/>
    </source>
</evidence>
<sequence>MRRGAAAIVGAGESRIGKHPDSTSLGLMAEAATDALAQAGLGFDDIDGLITTPTRIDGWMMPCTVVASALGIQPDFFTTVDIAGASGTAMVHQAAMAVASGACHTVLCVAGQNLLSGLSRDGAVAAMASKGSAAHAELEQPLGPPIPALYAMVAQRHMHDFGTTPEALAQVAVEARRHAGRNPNAHKSRPISVEDVLDAPRIATPFGRLDCSLVSDGAGAVIVTTPERARALSRRAAWLLGSGYAMGHPWVGDSADLSTTSATRSGASAFATAGLAATDMDFACLYDCFTITVLLELEDLGFCPKGEAGDFVLSGAIGAEGALPVNPHGGLLSAGHCGVPAGLFHVVEAARQILGHGGARQLDRTDHALVHGNGGIIGVHCTLVLGGEDS</sequence>
<dbReference type="OrthoDB" id="9790314at2"/>